<protein>
    <submittedName>
        <fullName evidence="1">Uncharacterized protein</fullName>
    </submittedName>
</protein>
<dbReference type="VEuPathDB" id="FungiDB:Bcin15g04290"/>
<evidence type="ECO:0000313" key="2">
    <source>
        <dbReference type="Proteomes" id="UP000001798"/>
    </source>
</evidence>
<evidence type="ECO:0000313" key="1">
    <source>
        <dbReference type="EMBL" id="ATZ57920.1"/>
    </source>
</evidence>
<organism evidence="1 2">
    <name type="scientific">Botryotinia fuckeliana (strain B05.10)</name>
    <name type="common">Noble rot fungus</name>
    <name type="synonym">Botrytis cinerea</name>
    <dbReference type="NCBI Taxonomy" id="332648"/>
    <lineage>
        <taxon>Eukaryota</taxon>
        <taxon>Fungi</taxon>
        <taxon>Dikarya</taxon>
        <taxon>Ascomycota</taxon>
        <taxon>Pezizomycotina</taxon>
        <taxon>Leotiomycetes</taxon>
        <taxon>Helotiales</taxon>
        <taxon>Sclerotiniaceae</taxon>
        <taxon>Botrytis</taxon>
    </lineage>
</organism>
<reference evidence="1 2" key="1">
    <citation type="journal article" date="2011" name="PLoS Genet.">
        <title>Genomic analysis of the necrotrophic fungal pathogens Sclerotinia sclerotiorum and Botrytis cinerea.</title>
        <authorList>
            <person name="Amselem J."/>
            <person name="Cuomo C.A."/>
            <person name="van Kan J.A."/>
            <person name="Viaud M."/>
            <person name="Benito E.P."/>
            <person name="Couloux A."/>
            <person name="Coutinho P.M."/>
            <person name="de Vries R.P."/>
            <person name="Dyer P.S."/>
            <person name="Fillinger S."/>
            <person name="Fournier E."/>
            <person name="Gout L."/>
            <person name="Hahn M."/>
            <person name="Kohn L."/>
            <person name="Lapalu N."/>
            <person name="Plummer K.M."/>
            <person name="Pradier J.M."/>
            <person name="Quevillon E."/>
            <person name="Sharon A."/>
            <person name="Simon A."/>
            <person name="ten Have A."/>
            <person name="Tudzynski B."/>
            <person name="Tudzynski P."/>
            <person name="Wincker P."/>
            <person name="Andrew M."/>
            <person name="Anthouard V."/>
            <person name="Beever R.E."/>
            <person name="Beffa R."/>
            <person name="Benoit I."/>
            <person name="Bouzid O."/>
            <person name="Brault B."/>
            <person name="Chen Z."/>
            <person name="Choquer M."/>
            <person name="Collemare J."/>
            <person name="Cotton P."/>
            <person name="Danchin E.G."/>
            <person name="Da Silva C."/>
            <person name="Gautier A."/>
            <person name="Giraud C."/>
            <person name="Giraud T."/>
            <person name="Gonzalez C."/>
            <person name="Grossetete S."/>
            <person name="Guldener U."/>
            <person name="Henrissat B."/>
            <person name="Howlett B.J."/>
            <person name="Kodira C."/>
            <person name="Kretschmer M."/>
            <person name="Lappartient A."/>
            <person name="Leroch M."/>
            <person name="Levis C."/>
            <person name="Mauceli E."/>
            <person name="Neuveglise C."/>
            <person name="Oeser B."/>
            <person name="Pearson M."/>
            <person name="Poulain J."/>
            <person name="Poussereau N."/>
            <person name="Quesneville H."/>
            <person name="Rascle C."/>
            <person name="Schumacher J."/>
            <person name="Segurens B."/>
            <person name="Sexton A."/>
            <person name="Silva E."/>
            <person name="Sirven C."/>
            <person name="Soanes D.M."/>
            <person name="Talbot N.J."/>
            <person name="Templeton M."/>
            <person name="Yandava C."/>
            <person name="Yarden O."/>
            <person name="Zeng Q."/>
            <person name="Rollins J.A."/>
            <person name="Lebrun M.H."/>
            <person name="Dickman M."/>
        </authorList>
    </citation>
    <scope>NUCLEOTIDE SEQUENCE [LARGE SCALE GENOMIC DNA]</scope>
    <source>
        <strain evidence="1 2">B05.10</strain>
    </source>
</reference>
<sequence length="25" mass="2909">MDEFGPNYRNTIRRIVSCVPDVQKA</sequence>
<dbReference type="EMBL" id="CP009819">
    <property type="protein sequence ID" value="ATZ57920.1"/>
    <property type="molecule type" value="Genomic_DNA"/>
</dbReference>
<dbReference type="Proteomes" id="UP000001798">
    <property type="component" value="Chromosome 15"/>
</dbReference>
<reference evidence="1 2" key="2">
    <citation type="journal article" date="2012" name="Eukaryot. Cell">
        <title>Genome update of Botrytis cinerea strains B05.10 and T4.</title>
        <authorList>
            <person name="Staats M."/>
            <person name="van Kan J.A."/>
        </authorList>
    </citation>
    <scope>NUCLEOTIDE SEQUENCE [LARGE SCALE GENOMIC DNA]</scope>
    <source>
        <strain evidence="1 2">B05.10</strain>
    </source>
</reference>
<dbReference type="AlphaFoldDB" id="A0A384K514"/>
<proteinExistence type="predicted"/>
<reference evidence="1 2" key="3">
    <citation type="journal article" date="2017" name="Mol. Plant Pathol.">
        <title>A gapless genome sequence of the fungus Botrytis cinerea.</title>
        <authorList>
            <person name="Van Kan J.A."/>
            <person name="Stassen J.H."/>
            <person name="Mosbach A."/>
            <person name="Van Der Lee T.A."/>
            <person name="Faino L."/>
            <person name="Farmer A.D."/>
            <person name="Papasotiriou D.G."/>
            <person name="Zhou S."/>
            <person name="Seidl M.F."/>
            <person name="Cottam E."/>
            <person name="Edel D."/>
            <person name="Hahn M."/>
            <person name="Schwartz D.C."/>
            <person name="Dietrich R.A."/>
            <person name="Widdison S."/>
            <person name="Scalliet G."/>
        </authorList>
    </citation>
    <scope>NUCLEOTIDE SEQUENCE [LARGE SCALE GENOMIC DNA]</scope>
    <source>
        <strain evidence="1 2">B05.10</strain>
    </source>
</reference>
<keyword evidence="2" id="KW-1185">Reference proteome</keyword>
<accession>A0A384K514</accession>
<name>A0A384K514_BOTFB</name>
<gene>
    <name evidence="1" type="ORF">BCIN_15g04290</name>
</gene>